<dbReference type="KEGG" id="gah:GAH_00548"/>
<evidence type="ECO:0000313" key="2">
    <source>
        <dbReference type="EMBL" id="AKG92106.1"/>
    </source>
</evidence>
<feature type="transmembrane region" description="Helical" evidence="1">
    <location>
        <begin position="12"/>
        <end position="35"/>
    </location>
</feature>
<protein>
    <submittedName>
        <fullName evidence="2">Uncharacterized protein</fullName>
    </submittedName>
</protein>
<dbReference type="HOGENOM" id="CLU_2339990_0_0_2"/>
<dbReference type="PATRIC" id="fig|113653.22.peg.549"/>
<evidence type="ECO:0000256" key="1">
    <source>
        <dbReference type="SAM" id="Phobius"/>
    </source>
</evidence>
<keyword evidence="1" id="KW-0812">Transmembrane</keyword>
<name>A0A0F7DC26_9EURY</name>
<dbReference type="Proteomes" id="UP000034723">
    <property type="component" value="Chromosome"/>
</dbReference>
<keyword evidence="3" id="KW-1185">Reference proteome</keyword>
<keyword evidence="1" id="KW-0472">Membrane</keyword>
<reference evidence="2 3" key="1">
    <citation type="submission" date="2015-04" db="EMBL/GenBank/DDBJ databases">
        <title>The complete genome sequence of the hyperthermophilic, obligate iron-reducing archaeon Geoglobus ahangari strain 234T.</title>
        <authorList>
            <person name="Manzella M.P."/>
            <person name="Holmes D.E."/>
            <person name="Rocheleau J.M."/>
            <person name="Chung A."/>
            <person name="Reguera G."/>
            <person name="Kashefi K."/>
        </authorList>
    </citation>
    <scope>NUCLEOTIDE SEQUENCE [LARGE SCALE GENOMIC DNA]</scope>
    <source>
        <strain evidence="2 3">234</strain>
    </source>
</reference>
<dbReference type="InParanoid" id="A0A0F7DC26"/>
<gene>
    <name evidence="2" type="ORF">GAH_00548</name>
</gene>
<organism evidence="2 3">
    <name type="scientific">Geoglobus ahangari</name>
    <dbReference type="NCBI Taxonomy" id="113653"/>
    <lineage>
        <taxon>Archaea</taxon>
        <taxon>Methanobacteriati</taxon>
        <taxon>Methanobacteriota</taxon>
        <taxon>Archaeoglobi</taxon>
        <taxon>Archaeoglobales</taxon>
        <taxon>Archaeoglobaceae</taxon>
        <taxon>Geoglobus</taxon>
    </lineage>
</organism>
<feature type="transmembrane region" description="Helical" evidence="1">
    <location>
        <begin position="64"/>
        <end position="86"/>
    </location>
</feature>
<keyword evidence="1" id="KW-1133">Transmembrane helix</keyword>
<accession>A0A0F7DC26</accession>
<sequence>MYAVKNWNEEVIKWMAVGMVLAMVGMAVMPAVSIAESNASWYLSEVGLLYGVAKQDWVSVGLSAAGMALALAGLATATGGVGVAIAL</sequence>
<dbReference type="STRING" id="113653.GAH_00548"/>
<dbReference type="EMBL" id="CP011267">
    <property type="protein sequence ID" value="AKG92106.1"/>
    <property type="molecule type" value="Genomic_DNA"/>
</dbReference>
<proteinExistence type="predicted"/>
<evidence type="ECO:0000313" key="3">
    <source>
        <dbReference type="Proteomes" id="UP000034723"/>
    </source>
</evidence>
<dbReference type="GeneID" id="24803130"/>
<dbReference type="RefSeq" id="WP_048094578.1">
    <property type="nucleotide sequence ID" value="NZ_CP011267.1"/>
</dbReference>
<dbReference type="AlphaFoldDB" id="A0A0F7DC26"/>